<dbReference type="GO" id="GO:0006508">
    <property type="term" value="P:proteolysis"/>
    <property type="evidence" value="ECO:0007669"/>
    <property type="project" value="UniProtKB-KW"/>
</dbReference>
<keyword evidence="10" id="KW-0720">Serine protease</keyword>
<dbReference type="EC" id="3.4.14.11" evidence="5"/>
<keyword evidence="9" id="KW-0378">Hydrolase</keyword>
<evidence type="ECO:0000256" key="10">
    <source>
        <dbReference type="ARBA" id="ARBA00022825"/>
    </source>
</evidence>
<comment type="function">
    <text evidence="2">Removes N-terminal dipeptides sequentially from polypeptides having unsubstituted N-termini provided that the penultimate residue is proline.</text>
</comment>
<dbReference type="PATRIC" id="fig|1423749.3.peg.1126"/>
<dbReference type="InterPro" id="IPR008252">
    <property type="entry name" value="Pept_S15_Xpro"/>
</dbReference>
<evidence type="ECO:0000313" key="16">
    <source>
        <dbReference type="Proteomes" id="UP000051739"/>
    </source>
</evidence>
<dbReference type="Gene3D" id="2.60.120.260">
    <property type="entry name" value="Galactose-binding domain-like"/>
    <property type="match status" value="1"/>
</dbReference>
<proteinExistence type="inferred from homology"/>
<evidence type="ECO:0000256" key="11">
    <source>
        <dbReference type="ARBA" id="ARBA00030045"/>
    </source>
</evidence>
<reference evidence="15 16" key="1">
    <citation type="journal article" date="2015" name="Genome Announc.">
        <title>Expanding the biotechnology potential of lactobacilli through comparative genomics of 213 strains and associated genera.</title>
        <authorList>
            <person name="Sun Z."/>
            <person name="Harris H.M."/>
            <person name="McCann A."/>
            <person name="Guo C."/>
            <person name="Argimon S."/>
            <person name="Zhang W."/>
            <person name="Yang X."/>
            <person name="Jeffery I.B."/>
            <person name="Cooney J.C."/>
            <person name="Kagawa T.F."/>
            <person name="Liu W."/>
            <person name="Song Y."/>
            <person name="Salvetti E."/>
            <person name="Wrobel A."/>
            <person name="Rasinkangas P."/>
            <person name="Parkhill J."/>
            <person name="Rea M.C."/>
            <person name="O'Sullivan O."/>
            <person name="Ritari J."/>
            <person name="Douillard F.P."/>
            <person name="Paul Ross R."/>
            <person name="Yang R."/>
            <person name="Briner A.E."/>
            <person name="Felis G.E."/>
            <person name="de Vos W.M."/>
            <person name="Barrangou R."/>
            <person name="Klaenhammer T.R."/>
            <person name="Caufield P.W."/>
            <person name="Cui Y."/>
            <person name="Zhang H."/>
            <person name="O'Toole P.W."/>
        </authorList>
    </citation>
    <scope>NUCLEOTIDE SEQUENCE [LARGE SCALE GENOMIC DNA]</scope>
    <source>
        <strain evidence="15 16">DSM 16045</strain>
    </source>
</reference>
<feature type="domain" description="Xaa-Pro dipeptidyl-peptidase C-terminal" evidence="13">
    <location>
        <begin position="538"/>
        <end position="781"/>
    </location>
</feature>
<comment type="caution">
    <text evidence="15">The sequence shown here is derived from an EMBL/GenBank/DDBJ whole genome shotgun (WGS) entry which is preliminary data.</text>
</comment>
<keyword evidence="8" id="KW-0645">Protease</keyword>
<accession>A0A0R1VCW5</accession>
<evidence type="ECO:0000256" key="12">
    <source>
        <dbReference type="ARBA" id="ARBA00031951"/>
    </source>
</evidence>
<dbReference type="NCBIfam" id="NF003781">
    <property type="entry name" value="PRK05371.1-2"/>
    <property type="match status" value="1"/>
</dbReference>
<dbReference type="Gene3D" id="3.40.50.1820">
    <property type="entry name" value="alpha/beta hydrolase"/>
    <property type="match status" value="1"/>
</dbReference>
<keyword evidence="7 15" id="KW-0031">Aminopeptidase</keyword>
<dbReference type="Pfam" id="PF02129">
    <property type="entry name" value="Peptidase_S15"/>
    <property type="match status" value="1"/>
</dbReference>
<dbReference type="GO" id="GO:0004177">
    <property type="term" value="F:aminopeptidase activity"/>
    <property type="evidence" value="ECO:0007669"/>
    <property type="project" value="UniProtKB-KW"/>
</dbReference>
<evidence type="ECO:0000256" key="3">
    <source>
        <dbReference type="ARBA" id="ARBA00010819"/>
    </source>
</evidence>
<comment type="similarity">
    <text evidence="3">Belongs to the peptidase S15 family.</text>
</comment>
<evidence type="ECO:0000256" key="4">
    <source>
        <dbReference type="ARBA" id="ARBA00011738"/>
    </source>
</evidence>
<dbReference type="SMART" id="SM00940">
    <property type="entry name" value="PepX_N"/>
    <property type="match status" value="1"/>
</dbReference>
<dbReference type="SMART" id="SM00939">
    <property type="entry name" value="PepX_C"/>
    <property type="match status" value="1"/>
</dbReference>
<dbReference type="Proteomes" id="UP000051739">
    <property type="component" value="Unassembled WGS sequence"/>
</dbReference>
<evidence type="ECO:0000256" key="2">
    <source>
        <dbReference type="ARBA" id="ARBA00003997"/>
    </source>
</evidence>
<evidence type="ECO:0000259" key="13">
    <source>
        <dbReference type="SMART" id="SM00939"/>
    </source>
</evidence>
<comment type="catalytic activity">
    <reaction evidence="1">
        <text>Hydrolyzes Xaa-Pro-|- bonds to release unblocked, N-terminal dipeptides from substrates including Ala-Pro-|-p-nitroanilide and (sequentially) Tyr-Pro-|-Phe-Pro-|-Gly-Pro-|-Ile.</text>
        <dbReference type="EC" id="3.4.14.11"/>
    </reaction>
</comment>
<organism evidence="15 16">
    <name type="scientific">Limosilactobacillus gastricus DSM 16045</name>
    <dbReference type="NCBI Taxonomy" id="1423749"/>
    <lineage>
        <taxon>Bacteria</taxon>
        <taxon>Bacillati</taxon>
        <taxon>Bacillota</taxon>
        <taxon>Bacilli</taxon>
        <taxon>Lactobacillales</taxon>
        <taxon>Lactobacillaceae</taxon>
        <taxon>Limosilactobacillus</taxon>
    </lineage>
</organism>
<dbReference type="RefSeq" id="WP_056936717.1">
    <property type="nucleotide sequence ID" value="NZ_AZFN01000003.1"/>
</dbReference>
<evidence type="ECO:0000256" key="8">
    <source>
        <dbReference type="ARBA" id="ARBA00022670"/>
    </source>
</evidence>
<name>A0A0R1VCW5_9LACO</name>
<keyword evidence="16" id="KW-1185">Reference proteome</keyword>
<feature type="domain" description="X-Prolyl dipeptidyl aminopeptidase PepX N-terminal" evidence="14">
    <location>
        <begin position="1"/>
        <end position="157"/>
    </location>
</feature>
<sequence length="784" mass="88986">MKINQFANQLIPGCQPLTELAHLRLLATDELETCQPKELWQRLLWRVDCNGTTDAQHELRLHDYLATPSMALDEWLANDQPITDEIFARVALQLLDFEPALDFSLADPLTDAQGMNLQLPTYELWNQAAVARGFYQLLLTRTKHGQTWLDYLTGQGLLTWTYQLPAKQKPLLVNGQPIACFDPHQFIYEVVYVEMDHDTDFDGQADLIKVEIMRPADSNHGLKVPTVFTASPYNQGTNDRWGEIITHDVNQPLTHLAPDHQASQETKFTNPQRCQAVTGHAQVATETFSNTPGYTLNNYLAPRGYAIVYAAGIGTKDSDGLQTCGSPEQTESMKVVVEWLHGIRHAYTDRTSGITIKASWCNGNVAMTGRSYLGTLSTAVATTGVPGLKAIISEAAISSWYDYYRENGLVMAPMGFQGEDADVLAAETFSRTKRPADYQRITAINQKYLAQMTKAQDRASGQYNDFWRQRDYLPHVKQIKCDVMMVHGLNDWNVKPSNVKHLYDRLQSLPGDHKLILHQGEHIYINAFPSLDFSEMVNLWLAQKLWEVDNHADQLLPNLIVQDNVKAQTWTAYDHWNAPAHQVALGEEIIQFSDRQPETQYQQWCKDPGQWAKALLGQTNRFSYSIPLTALQSDYYQGTPHLSLTVQSSLDHGMISAYLVDRGAERRLTISPTMIERQGIQLGYHWQTDDLRDFKLQAQPSDYKMISFGHANLQNPHDPEFAIDLAAQQWVTVEFDLQPIFHHLANHHHLELVIFGTDYQMSLRGNENITYQVDLSKSSLTLPF</sequence>
<dbReference type="InterPro" id="IPR015251">
    <property type="entry name" value="PepX_N_dom"/>
</dbReference>
<dbReference type="PRINTS" id="PR00923">
    <property type="entry name" value="LACTOPTASE"/>
</dbReference>
<evidence type="ECO:0000313" key="15">
    <source>
        <dbReference type="EMBL" id="KRM03322.1"/>
    </source>
</evidence>
<dbReference type="InterPro" id="IPR000383">
    <property type="entry name" value="Xaa-Pro-like_dom"/>
</dbReference>
<comment type="subunit">
    <text evidence="4">Homodimer.</text>
</comment>
<evidence type="ECO:0000256" key="7">
    <source>
        <dbReference type="ARBA" id="ARBA00022438"/>
    </source>
</evidence>
<dbReference type="GO" id="GO:0008239">
    <property type="term" value="F:dipeptidyl-peptidase activity"/>
    <property type="evidence" value="ECO:0007669"/>
    <property type="project" value="UniProtKB-EC"/>
</dbReference>
<dbReference type="Pfam" id="PF08530">
    <property type="entry name" value="PepX_C"/>
    <property type="match status" value="1"/>
</dbReference>
<dbReference type="Gene3D" id="1.10.246.70">
    <property type="match status" value="1"/>
</dbReference>
<dbReference type="InterPro" id="IPR029058">
    <property type="entry name" value="AB_hydrolase_fold"/>
</dbReference>
<dbReference type="SUPFAM" id="SSF53474">
    <property type="entry name" value="alpha/beta-Hydrolases"/>
    <property type="match status" value="1"/>
</dbReference>
<dbReference type="EMBL" id="AZFN01000003">
    <property type="protein sequence ID" value="KRM03322.1"/>
    <property type="molecule type" value="Genomic_DNA"/>
</dbReference>
<dbReference type="SUPFAM" id="SSF49785">
    <property type="entry name" value="Galactose-binding domain-like"/>
    <property type="match status" value="1"/>
</dbReference>
<dbReference type="SUPFAM" id="SSF81761">
    <property type="entry name" value="X-Prolyl dipeptidyl aminopeptidase PepX, N-terminal domain"/>
    <property type="match status" value="1"/>
</dbReference>
<protein>
    <recommendedName>
        <fullName evidence="6">Xaa-Pro dipeptidyl-peptidase</fullName>
        <ecNumber evidence="5">3.4.14.11</ecNumber>
    </recommendedName>
    <alternativeName>
        <fullName evidence="12">X-Pro dipeptidyl-peptidase</fullName>
    </alternativeName>
    <alternativeName>
        <fullName evidence="11">X-prolyl-dipeptidyl aminopeptidase</fullName>
    </alternativeName>
</protein>
<evidence type="ECO:0000256" key="9">
    <source>
        <dbReference type="ARBA" id="ARBA00022801"/>
    </source>
</evidence>
<dbReference type="InterPro" id="IPR013736">
    <property type="entry name" value="Xaa-Pro_dipept_C"/>
</dbReference>
<evidence type="ECO:0000259" key="14">
    <source>
        <dbReference type="SMART" id="SM00940"/>
    </source>
</evidence>
<gene>
    <name evidence="15" type="ORF">FC60_GL001103</name>
</gene>
<evidence type="ECO:0000256" key="1">
    <source>
        <dbReference type="ARBA" id="ARBA00000123"/>
    </source>
</evidence>
<dbReference type="GO" id="GO:0008236">
    <property type="term" value="F:serine-type peptidase activity"/>
    <property type="evidence" value="ECO:0007669"/>
    <property type="project" value="UniProtKB-KW"/>
</dbReference>
<dbReference type="Pfam" id="PF09168">
    <property type="entry name" value="PepX_N"/>
    <property type="match status" value="1"/>
</dbReference>
<evidence type="ECO:0000256" key="6">
    <source>
        <dbReference type="ARBA" id="ARBA00014682"/>
    </source>
</evidence>
<dbReference type="AlphaFoldDB" id="A0A0R1VCW5"/>
<dbReference type="InterPro" id="IPR036313">
    <property type="entry name" value="PepX_N_dom_sf"/>
</dbReference>
<dbReference type="InterPro" id="IPR008979">
    <property type="entry name" value="Galactose-bd-like_sf"/>
</dbReference>
<evidence type="ECO:0000256" key="5">
    <source>
        <dbReference type="ARBA" id="ARBA00012463"/>
    </source>
</evidence>